<evidence type="ECO:0000256" key="1">
    <source>
        <dbReference type="ARBA" id="ARBA00004194"/>
    </source>
</evidence>
<feature type="coiled-coil region" evidence="7">
    <location>
        <begin position="452"/>
        <end position="559"/>
    </location>
</feature>
<feature type="coiled-coil region" evidence="7">
    <location>
        <begin position="296"/>
        <end position="426"/>
    </location>
</feature>
<feature type="compositionally biased region" description="Polar residues" evidence="8">
    <location>
        <begin position="113"/>
        <end position="126"/>
    </location>
</feature>
<evidence type="ECO:0000256" key="7">
    <source>
        <dbReference type="SAM" id="Coils"/>
    </source>
</evidence>
<gene>
    <name evidence="10" type="ORF">BRARA_I01144</name>
</gene>
<feature type="compositionally biased region" description="Basic and acidic residues" evidence="8">
    <location>
        <begin position="196"/>
        <end position="207"/>
    </location>
</feature>
<name>A0A397XSY5_BRACM</name>
<evidence type="ECO:0000256" key="6">
    <source>
        <dbReference type="ARBA" id="ARBA00023136"/>
    </source>
</evidence>
<reference evidence="10 11" key="1">
    <citation type="submission" date="2018-06" db="EMBL/GenBank/DDBJ databases">
        <title>WGS assembly of Brassica rapa FPsc.</title>
        <authorList>
            <person name="Bowman J."/>
            <person name="Kohchi T."/>
            <person name="Yamato K."/>
            <person name="Jenkins J."/>
            <person name="Shu S."/>
            <person name="Ishizaki K."/>
            <person name="Yamaoka S."/>
            <person name="Nishihama R."/>
            <person name="Nakamura Y."/>
            <person name="Berger F."/>
            <person name="Adam C."/>
            <person name="Aki S."/>
            <person name="Althoff F."/>
            <person name="Araki T."/>
            <person name="Arteaga-Vazquez M."/>
            <person name="Balasubrmanian S."/>
            <person name="Bauer D."/>
            <person name="Boehm C."/>
            <person name="Briginshaw L."/>
            <person name="Caballero-Perez J."/>
            <person name="Catarino B."/>
            <person name="Chen F."/>
            <person name="Chiyoda S."/>
            <person name="Chovatia M."/>
            <person name="Davies K."/>
            <person name="Delmans M."/>
            <person name="Demura T."/>
            <person name="Dierschke T."/>
            <person name="Dolan L."/>
            <person name="Dorantes-Acosta A."/>
            <person name="Eklund D."/>
            <person name="Florent S."/>
            <person name="Flores-Sandoval E."/>
            <person name="Fujiyama A."/>
            <person name="Fukuzawa H."/>
            <person name="Galik B."/>
            <person name="Grimanelli D."/>
            <person name="Grimwood J."/>
            <person name="Grossniklaus U."/>
            <person name="Hamada T."/>
            <person name="Haseloff J."/>
            <person name="Hetherington A."/>
            <person name="Higo A."/>
            <person name="Hirakawa Y."/>
            <person name="Hundley H."/>
            <person name="Ikeda Y."/>
            <person name="Inoue K."/>
            <person name="Inoue S."/>
            <person name="Ishida S."/>
            <person name="Jia Q."/>
            <person name="Kakita M."/>
            <person name="Kanazawa T."/>
            <person name="Kawai Y."/>
            <person name="Kawashima T."/>
            <person name="Kennedy M."/>
            <person name="Kinose K."/>
            <person name="Kinoshita T."/>
            <person name="Kohara Y."/>
            <person name="Koide E."/>
            <person name="Komatsu K."/>
            <person name="Kopischke S."/>
            <person name="Kubo M."/>
            <person name="Kyozuka J."/>
            <person name="Lagercrantz U."/>
            <person name="Lin S."/>
            <person name="Lindquist E."/>
            <person name="Lipzen A."/>
            <person name="Lu C."/>
            <person name="Luna E."/>
            <person name="Martienssen R."/>
            <person name="Minamino N."/>
            <person name="Mizutani M."/>
            <person name="Mizutani M."/>
            <person name="Mochizuki N."/>
            <person name="Monte I."/>
            <person name="Mosher R."/>
            <person name="Nagasaki H."/>
            <person name="Nakagami H."/>
            <person name="Naramoto S."/>
            <person name="Nishitani K."/>
            <person name="Ohtani M."/>
            <person name="Okamoto T."/>
            <person name="Okumura M."/>
            <person name="Phillips J."/>
            <person name="Pollak B."/>
            <person name="Reinders A."/>
            <person name="Roevekamp M."/>
            <person name="Sano R."/>
            <person name="Sawa S."/>
            <person name="Schmid M."/>
            <person name="Shirakawa M."/>
            <person name="Solano R."/>
            <person name="Spunde A."/>
            <person name="Suetsugu N."/>
            <person name="Sugano S."/>
            <person name="Sugiyama A."/>
            <person name="Sun R."/>
            <person name="Suzuki Y."/>
            <person name="Takenaka M."/>
            <person name="Takezawa D."/>
            <person name="Tomogane H."/>
            <person name="Tsuzuki M."/>
            <person name="Ueda T."/>
            <person name="Umeda M."/>
            <person name="Ward J."/>
            <person name="Watanabe Y."/>
            <person name="Yazaki K."/>
            <person name="Yokoyama R."/>
            <person name="Yoshitake Y."/>
            <person name="Yotsui I."/>
            <person name="Zachgo S."/>
            <person name="Schmutz J."/>
        </authorList>
    </citation>
    <scope>NUCLEOTIDE SEQUENCE [LARGE SCALE GENOMIC DNA]</scope>
    <source>
        <strain evidence="11">cv. B-3</strain>
    </source>
</reference>
<accession>A0A397XSY5</accession>
<feature type="region of interest" description="Disordered" evidence="8">
    <location>
        <begin position="21"/>
        <end position="171"/>
    </location>
</feature>
<comment type="subcellular location">
    <subcellularLocation>
        <location evidence="1">Golgi apparatus membrane</location>
        <topology evidence="1">Single-pass membrane protein</topology>
    </subcellularLocation>
</comment>
<feature type="compositionally biased region" description="Polar residues" evidence="8">
    <location>
        <begin position="62"/>
        <end position="83"/>
    </location>
</feature>
<evidence type="ECO:0000256" key="4">
    <source>
        <dbReference type="ARBA" id="ARBA00023034"/>
    </source>
</evidence>
<evidence type="ECO:0000256" key="9">
    <source>
        <dbReference type="SAM" id="Phobius"/>
    </source>
</evidence>
<dbReference type="GO" id="GO:0000139">
    <property type="term" value="C:Golgi membrane"/>
    <property type="evidence" value="ECO:0007669"/>
    <property type="project" value="UniProtKB-SubCell"/>
</dbReference>
<dbReference type="Proteomes" id="UP000264353">
    <property type="component" value="Chromosome A9"/>
</dbReference>
<feature type="compositionally biased region" description="Basic residues" evidence="8">
    <location>
        <begin position="48"/>
        <end position="57"/>
    </location>
</feature>
<evidence type="ECO:0000256" key="8">
    <source>
        <dbReference type="SAM" id="MobiDB-lite"/>
    </source>
</evidence>
<evidence type="ECO:0000313" key="10">
    <source>
        <dbReference type="EMBL" id="RID44341.1"/>
    </source>
</evidence>
<keyword evidence="2 9" id="KW-0812">Transmembrane</keyword>
<dbReference type="PANTHER" id="PTHR13815">
    <property type="entry name" value="GOLGIN-84"/>
    <property type="match status" value="1"/>
</dbReference>
<evidence type="ECO:0008006" key="12">
    <source>
        <dbReference type="Google" id="ProtNLM"/>
    </source>
</evidence>
<evidence type="ECO:0000256" key="2">
    <source>
        <dbReference type="ARBA" id="ARBA00022692"/>
    </source>
</evidence>
<dbReference type="GO" id="GO:0007030">
    <property type="term" value="P:Golgi organization"/>
    <property type="evidence" value="ECO:0007669"/>
    <property type="project" value="InterPro"/>
</dbReference>
<evidence type="ECO:0000313" key="11">
    <source>
        <dbReference type="Proteomes" id="UP000264353"/>
    </source>
</evidence>
<keyword evidence="6 9" id="KW-0472">Membrane</keyword>
<dbReference type="EMBL" id="CM010636">
    <property type="protein sequence ID" value="RID44341.1"/>
    <property type="molecule type" value="Genomic_DNA"/>
</dbReference>
<sequence length="717" mass="79834">MASWLKAAEDLFEVVDRRAKSVVEDLSEEQSDLQASASDKKGSQSKRLSSRRKARQKLVKEGSSTKSDLSGDQSGPGVTQSEVPPSKSSVSAEDASSSGPALQRREIQPTDADVQSVQSLPQSAADTKSEDAAVVPSESVVDGDATPGSKNPDGDVPNDSLVQPSPSLPDKDIEVVVSESLVFDATKQDTQGEVEDSSKREQDRLESAVHVSPVGEGDVIQSTGDEAKEKVGSSINLDKKQEQKVAVASTNLEIDQDRRAGTTSMKIQDQLEEAQGLLKATVSTGQSKEARLARVCAGLSSRLQEIKAENAQLEELLTAEQELTKSYEASIRQLQKDLSASKTEVTKVESSMVEALAAKNTEIEALVSAMDALKNQAALNEGKVSSLQADMESIMRNRELAETRMMQALREELATTERRAEEERSAHNATKMAAMERERELEHRAVDASTALVRIQRIADERTAKVAELEQKVALLEVECTSLNQELQDMEARARRGQKKNPDEPNQVIQIQAWQDEVDRARQGQRDAEEKLSSMEAEMQKVRVEMAAMKRDAEHYSRQEHTELEKRYRELTDLLYYKQTQLETMASEKAAAEFQLEKEVKRLQEAQVEVEKSRVPRRPSTTWEEDSEIKTLESLPLYHQHMATARTQLQNAVKLLDSGAVRATRFLWRYPIARILLLFYLIFVHLFLMYLIHRLQAQAEAEEVGDSMGLTNNVFRP</sequence>
<keyword evidence="3 9" id="KW-1133">Transmembrane helix</keyword>
<feature type="transmembrane region" description="Helical" evidence="9">
    <location>
        <begin position="672"/>
        <end position="692"/>
    </location>
</feature>
<dbReference type="Pfam" id="PF09787">
    <property type="entry name" value="Golgin_A5"/>
    <property type="match status" value="1"/>
</dbReference>
<dbReference type="PANTHER" id="PTHR13815:SF7">
    <property type="entry name" value="GOLGIN SUBFAMILY A MEMBER 5"/>
    <property type="match status" value="1"/>
</dbReference>
<evidence type="ECO:0000256" key="3">
    <source>
        <dbReference type="ARBA" id="ARBA00022989"/>
    </source>
</evidence>
<evidence type="ECO:0000256" key="5">
    <source>
        <dbReference type="ARBA" id="ARBA00023054"/>
    </source>
</evidence>
<dbReference type="AlphaFoldDB" id="A0A397XSY5"/>
<protein>
    <recommendedName>
        <fullName evidence="12">Golgin-84</fullName>
    </recommendedName>
</protein>
<organism evidence="10 11">
    <name type="scientific">Brassica campestris</name>
    <name type="common">Field mustard</name>
    <dbReference type="NCBI Taxonomy" id="3711"/>
    <lineage>
        <taxon>Eukaryota</taxon>
        <taxon>Viridiplantae</taxon>
        <taxon>Streptophyta</taxon>
        <taxon>Embryophyta</taxon>
        <taxon>Tracheophyta</taxon>
        <taxon>Spermatophyta</taxon>
        <taxon>Magnoliopsida</taxon>
        <taxon>eudicotyledons</taxon>
        <taxon>Gunneridae</taxon>
        <taxon>Pentapetalae</taxon>
        <taxon>rosids</taxon>
        <taxon>malvids</taxon>
        <taxon>Brassicales</taxon>
        <taxon>Brassicaceae</taxon>
        <taxon>Brassiceae</taxon>
        <taxon>Brassica</taxon>
    </lineage>
</organism>
<dbReference type="InterPro" id="IPR019177">
    <property type="entry name" value="Golgin_subfamily_A_member_5"/>
</dbReference>
<keyword evidence="5 7" id="KW-0175">Coiled coil</keyword>
<feature type="region of interest" description="Disordered" evidence="8">
    <location>
        <begin position="183"/>
        <end position="210"/>
    </location>
</feature>
<proteinExistence type="predicted"/>
<feature type="compositionally biased region" description="Low complexity" evidence="8">
    <location>
        <begin position="86"/>
        <end position="98"/>
    </location>
</feature>
<keyword evidence="4" id="KW-0333">Golgi apparatus</keyword>